<accession>A0A0K2V2A1</accession>
<evidence type="ECO:0000313" key="1">
    <source>
        <dbReference type="EMBL" id="CDW44653.1"/>
    </source>
</evidence>
<sequence length="51" mass="5856">MITNIQIKVSLLSYSFNNSWSIKCIPTPGPTRFIRVKRVPIFLMPSTCSLR</sequence>
<dbReference type="EMBL" id="HACA01027292">
    <property type="protein sequence ID" value="CDW44653.1"/>
    <property type="molecule type" value="Transcribed_RNA"/>
</dbReference>
<protein>
    <submittedName>
        <fullName evidence="1">Uncharacterized protein</fullName>
    </submittedName>
</protein>
<reference evidence="1" key="1">
    <citation type="submission" date="2014-05" db="EMBL/GenBank/DDBJ databases">
        <authorList>
            <person name="Chronopoulou M."/>
        </authorList>
    </citation>
    <scope>NUCLEOTIDE SEQUENCE</scope>
    <source>
        <tissue evidence="1">Whole organism</tissue>
    </source>
</reference>
<dbReference type="AlphaFoldDB" id="A0A0K2V2A1"/>
<proteinExistence type="predicted"/>
<name>A0A0K2V2A1_LEPSM</name>
<organism evidence="1">
    <name type="scientific">Lepeophtheirus salmonis</name>
    <name type="common">Salmon louse</name>
    <name type="synonym">Caligus salmonis</name>
    <dbReference type="NCBI Taxonomy" id="72036"/>
    <lineage>
        <taxon>Eukaryota</taxon>
        <taxon>Metazoa</taxon>
        <taxon>Ecdysozoa</taxon>
        <taxon>Arthropoda</taxon>
        <taxon>Crustacea</taxon>
        <taxon>Multicrustacea</taxon>
        <taxon>Hexanauplia</taxon>
        <taxon>Copepoda</taxon>
        <taxon>Siphonostomatoida</taxon>
        <taxon>Caligidae</taxon>
        <taxon>Lepeophtheirus</taxon>
    </lineage>
</organism>